<evidence type="ECO:0000256" key="5">
    <source>
        <dbReference type="ARBA" id="ARBA00023002"/>
    </source>
</evidence>
<dbReference type="SUPFAM" id="SSF51735">
    <property type="entry name" value="NAD(P)-binding Rossmann-fold domains"/>
    <property type="match status" value="1"/>
</dbReference>
<dbReference type="Pfam" id="PF03949">
    <property type="entry name" value="Malic_M"/>
    <property type="match status" value="1"/>
</dbReference>
<evidence type="ECO:0000256" key="6">
    <source>
        <dbReference type="RuleBase" id="RU003427"/>
    </source>
</evidence>
<keyword evidence="4 6" id="KW-0479">Metal-binding</keyword>
<dbReference type="Gene3D" id="3.40.50.10380">
    <property type="entry name" value="Malic enzyme, N-terminal domain"/>
    <property type="match status" value="1"/>
</dbReference>
<protein>
    <submittedName>
        <fullName evidence="9">NAD-dependent malic enzyme</fullName>
    </submittedName>
</protein>
<gene>
    <name evidence="9" type="ORF">FPL01_22655</name>
</gene>
<comment type="cofactor">
    <cofactor evidence="2">
        <name>Mg(2+)</name>
        <dbReference type="ChEBI" id="CHEBI:18420"/>
    </cofactor>
</comment>
<dbReference type="Pfam" id="PF00390">
    <property type="entry name" value="malic"/>
    <property type="match status" value="2"/>
</dbReference>
<dbReference type="InterPro" id="IPR015884">
    <property type="entry name" value="Malic_enzyme_CS"/>
</dbReference>
<dbReference type="SMART" id="SM01274">
    <property type="entry name" value="malic"/>
    <property type="match status" value="1"/>
</dbReference>
<comment type="cofactor">
    <cofactor evidence="1">
        <name>Mn(2+)</name>
        <dbReference type="ChEBI" id="CHEBI:29035"/>
    </cofactor>
</comment>
<dbReference type="Proteomes" id="UP000464796">
    <property type="component" value="Chromosome"/>
</dbReference>
<evidence type="ECO:0000256" key="3">
    <source>
        <dbReference type="ARBA" id="ARBA00008785"/>
    </source>
</evidence>
<dbReference type="InterPro" id="IPR012301">
    <property type="entry name" value="Malic_N_dom"/>
</dbReference>
<evidence type="ECO:0000313" key="9">
    <source>
        <dbReference type="EMBL" id="QHH91177.1"/>
    </source>
</evidence>
<dbReference type="InterPro" id="IPR037062">
    <property type="entry name" value="Malic_N_dom_sf"/>
</dbReference>
<dbReference type="PROSITE" id="PS00331">
    <property type="entry name" value="MALIC_ENZYMES"/>
    <property type="match status" value="1"/>
</dbReference>
<name>A0ABX6I8N6_9BACI</name>
<evidence type="ECO:0000259" key="7">
    <source>
        <dbReference type="SMART" id="SM00919"/>
    </source>
</evidence>
<proteinExistence type="inferred from homology"/>
<evidence type="ECO:0000259" key="8">
    <source>
        <dbReference type="SMART" id="SM01274"/>
    </source>
</evidence>
<dbReference type="InterPro" id="IPR045213">
    <property type="entry name" value="Malic_NAD-bd_bact_type"/>
</dbReference>
<sequence length="399" mass="42735">MLENQINERSLLLHKELVGKIEITSKVEVNSADDLSLTYTPGVAESCKAIAADEETVYDYTARGNMVAVVSDGTAVLGLGNIGPKAAMPVMEGKSILFKKFANVDAFPLCLGTTDVDEIVTLVKNLEPTFAGINLEDIAAPRCFEIEKRLKEETNIPVFHDDQHGTAIVVLAAVINALKVVSKQMDHVKIVINGAGSAGIAIGKLLLKAGAQHITLVSLEGIVCEGEAWMNEAQIEVSKKTNREHVRGTLKEAIHQADIFIGVSAPNVLTKELVKTMNEKAIVFAMANPIPEIFPEDALEAGVAVVGTGRSDYANQVNNVLAFPGIFRGALDVRATDITEEMKLAAAYGIANIITDEERNANYVIPNPLDKRVVPSVAEAVAKAAIDSGVARITRIPSY</sequence>
<dbReference type="InterPro" id="IPR001891">
    <property type="entry name" value="Malic_OxRdtase"/>
</dbReference>
<keyword evidence="10" id="KW-1185">Reference proteome</keyword>
<dbReference type="InterPro" id="IPR012302">
    <property type="entry name" value="Malic_NAD-bd"/>
</dbReference>
<feature type="domain" description="Malic enzyme NAD-binding" evidence="7">
    <location>
        <begin position="163"/>
        <end position="386"/>
    </location>
</feature>
<organism evidence="9 10">
    <name type="scientific">Bacillus pacificus</name>
    <dbReference type="NCBI Taxonomy" id="2026187"/>
    <lineage>
        <taxon>Bacteria</taxon>
        <taxon>Bacillati</taxon>
        <taxon>Bacillota</taxon>
        <taxon>Bacilli</taxon>
        <taxon>Bacillales</taxon>
        <taxon>Bacillaceae</taxon>
        <taxon>Bacillus</taxon>
        <taxon>Bacillus cereus group</taxon>
    </lineage>
</organism>
<dbReference type="Gene3D" id="3.40.50.720">
    <property type="entry name" value="NAD(P)-binding Rossmann-like Domain"/>
    <property type="match status" value="1"/>
</dbReference>
<dbReference type="InterPro" id="IPR036291">
    <property type="entry name" value="NAD(P)-bd_dom_sf"/>
</dbReference>
<dbReference type="RefSeq" id="WP_049111767.1">
    <property type="nucleotide sequence ID" value="NZ_JAETVW010000014.1"/>
</dbReference>
<comment type="similarity">
    <text evidence="3 6">Belongs to the malic enzymes family.</text>
</comment>
<dbReference type="SMART" id="SM00919">
    <property type="entry name" value="Malic_M"/>
    <property type="match status" value="1"/>
</dbReference>
<dbReference type="PIRSF" id="PIRSF000106">
    <property type="entry name" value="ME"/>
    <property type="match status" value="1"/>
</dbReference>
<dbReference type="CDD" id="cd05311">
    <property type="entry name" value="NAD_bind_2_malic_enz"/>
    <property type="match status" value="1"/>
</dbReference>
<evidence type="ECO:0000256" key="2">
    <source>
        <dbReference type="ARBA" id="ARBA00001946"/>
    </source>
</evidence>
<dbReference type="InterPro" id="IPR046346">
    <property type="entry name" value="Aminoacid_DH-like_N_sf"/>
</dbReference>
<dbReference type="InterPro" id="IPR051674">
    <property type="entry name" value="Malate_Decarboxylase"/>
</dbReference>
<dbReference type="PANTHER" id="PTHR43237">
    <property type="entry name" value="NADP-DEPENDENT MALIC ENZYME"/>
    <property type="match status" value="1"/>
</dbReference>
<dbReference type="SUPFAM" id="SSF53223">
    <property type="entry name" value="Aminoacid dehydrogenase-like, N-terminal domain"/>
    <property type="match status" value="1"/>
</dbReference>
<feature type="domain" description="Malic enzyme N-terminal" evidence="8">
    <location>
        <begin position="18"/>
        <end position="151"/>
    </location>
</feature>
<accession>A0ABX6I8N6</accession>
<evidence type="ECO:0000256" key="4">
    <source>
        <dbReference type="ARBA" id="ARBA00022723"/>
    </source>
</evidence>
<dbReference type="EMBL" id="CP041979">
    <property type="protein sequence ID" value="QHH91177.1"/>
    <property type="molecule type" value="Genomic_DNA"/>
</dbReference>
<keyword evidence="5" id="KW-0560">Oxidoreductase</keyword>
<dbReference type="PRINTS" id="PR00072">
    <property type="entry name" value="MALOXRDTASE"/>
</dbReference>
<dbReference type="PANTHER" id="PTHR43237:SF4">
    <property type="entry name" value="NADP-DEPENDENT MALIC ENZYME"/>
    <property type="match status" value="1"/>
</dbReference>
<evidence type="ECO:0000313" key="10">
    <source>
        <dbReference type="Proteomes" id="UP000464796"/>
    </source>
</evidence>
<reference evidence="9 10" key="1">
    <citation type="submission" date="2019-07" db="EMBL/GenBank/DDBJ databases">
        <authorList>
            <person name="Yu W.S."/>
            <person name="Cheong H.-M."/>
            <person name="Choi Y."/>
            <person name="Hwang K.J."/>
            <person name="Jung K."/>
            <person name="Lee S."/>
            <person name="Choi C."/>
        </authorList>
    </citation>
    <scope>NUCLEOTIDE SEQUENCE [LARGE SCALE GENOMIC DNA]</scope>
    <source>
        <strain evidence="9 10">NCCP 15909</strain>
    </source>
</reference>
<evidence type="ECO:0000256" key="1">
    <source>
        <dbReference type="ARBA" id="ARBA00001936"/>
    </source>
</evidence>